<feature type="coiled-coil region" evidence="1">
    <location>
        <begin position="69"/>
        <end position="216"/>
    </location>
</feature>
<dbReference type="OrthoDB" id="5397557at2759"/>
<evidence type="ECO:0000256" key="1">
    <source>
        <dbReference type="SAM" id="Coils"/>
    </source>
</evidence>
<accession>A0A8J2IBF5</accession>
<proteinExistence type="predicted"/>
<dbReference type="GeneID" id="67011955"/>
<evidence type="ECO:0000313" key="3">
    <source>
        <dbReference type="EMBL" id="CAG5186660.1"/>
    </source>
</evidence>
<evidence type="ECO:0000256" key="2">
    <source>
        <dbReference type="SAM" id="MobiDB-lite"/>
    </source>
</evidence>
<organism evidence="3 4">
    <name type="scientific">Alternaria atra</name>
    <dbReference type="NCBI Taxonomy" id="119953"/>
    <lineage>
        <taxon>Eukaryota</taxon>
        <taxon>Fungi</taxon>
        <taxon>Dikarya</taxon>
        <taxon>Ascomycota</taxon>
        <taxon>Pezizomycotina</taxon>
        <taxon>Dothideomycetes</taxon>
        <taxon>Pleosporomycetidae</taxon>
        <taxon>Pleosporales</taxon>
        <taxon>Pleosporineae</taxon>
        <taxon>Pleosporaceae</taxon>
        <taxon>Alternaria</taxon>
        <taxon>Alternaria sect. Ulocladioides</taxon>
    </lineage>
</organism>
<dbReference type="EMBL" id="CAJRGZ010000030">
    <property type="protein sequence ID" value="CAG5186660.1"/>
    <property type="molecule type" value="Genomic_DNA"/>
</dbReference>
<name>A0A8J2IBF5_9PLEO</name>
<comment type="caution">
    <text evidence="3">The sequence shown here is derived from an EMBL/GenBank/DDBJ whole genome shotgun (WGS) entry which is preliminary data.</text>
</comment>
<protein>
    <submittedName>
        <fullName evidence="3">Uncharacterized protein</fullName>
    </submittedName>
</protein>
<dbReference type="Gene3D" id="1.20.5.340">
    <property type="match status" value="1"/>
</dbReference>
<sequence length="860" mass="99532">MAGEPRSGHERADSAIDGIDPVTKTLVTAQDFCTAVSSLVAQDGFKVLVEVLDLLPQREKDIKTRDDAIRRLEDKLAAQEKSHKARTQQQISDFEDRFQNWVEERNEYNTRSKELQTKSDEKDKELALLQEDLKIHKSRIEDLEGDITQKTTRLKDMAQQAGILDANLQKMQTAVDNHPKEVEQSHNDIAALKKSLEDSKNDYQTLEEKASKTKKRLEHLLRFSAKMEELDLPQTVSRINDLWQSAMQLVVRFVDRELSKDVLQIDWNKLRKKDVSKDKIPLPQSNSDIAKMMRVAIVLGTLATLVDKFIFQPTYLLDENSGLREILCQQAKIDPAKERFTRGILLSISAEAQEVDSEEEEEDVVDLVVDKLLDDAIVKILIDPESINTFGTELERLVMQFQDQWKIVQHGKQKLETSFDHPPSNDHPWHVLDMHIRNFKGEPSNEIPYGTSIFEEDKTVIVPRVYLIRTENERIPQTHGYVLRKTHLDAAEEEARRDSPIATSTQAPSGRQRRRRSAARYHIHGGGPWLLSGGFAGTTHHDLEALKCMQYILVEFKDQWPILHSEWVDRGPQWIDFPGEELEISFIEQQIIDFWDTLRRRFPCAKDVVLSTKFSHDSNEEPSRELVQLADGCPEGIYARVSCFHCDNKDGIRPVWRQLWQPTHSDSSSTSWEIADSSWTPRFLSPPIQKRSGPVGTWLHWVNDGAEKYNYMNDARRILFIQAIESYYLHTLKAPCICPFARCGLQFEEPGQWAAHYVSSDETVHFLDKTFLFPCETLQAAFARQDARVKLILQRIGKRLMEMRDEWGEEGSDQRHFATQQFLKQLRDDPLCACQKVPEKSRIWRDYQIAMNDEWHENQE</sequence>
<dbReference type="AlphaFoldDB" id="A0A8J2IBF5"/>
<feature type="region of interest" description="Disordered" evidence="2">
    <location>
        <begin position="492"/>
        <end position="516"/>
    </location>
</feature>
<reference evidence="3" key="1">
    <citation type="submission" date="2021-05" db="EMBL/GenBank/DDBJ databases">
        <authorList>
            <person name="Stam R."/>
        </authorList>
    </citation>
    <scope>NUCLEOTIDE SEQUENCE</scope>
    <source>
        <strain evidence="3">CS162</strain>
    </source>
</reference>
<keyword evidence="1" id="KW-0175">Coiled coil</keyword>
<dbReference type="RefSeq" id="XP_043175236.1">
    <property type="nucleotide sequence ID" value="XM_043319301.1"/>
</dbReference>
<dbReference type="Proteomes" id="UP000676310">
    <property type="component" value="Unassembled WGS sequence"/>
</dbReference>
<dbReference type="SUPFAM" id="SSF57997">
    <property type="entry name" value="Tropomyosin"/>
    <property type="match status" value="1"/>
</dbReference>
<keyword evidence="4" id="KW-1185">Reference proteome</keyword>
<gene>
    <name evidence="3" type="ORF">ALTATR162_LOCUS11659</name>
</gene>
<evidence type="ECO:0000313" key="4">
    <source>
        <dbReference type="Proteomes" id="UP000676310"/>
    </source>
</evidence>